<feature type="transmembrane region" description="Helical" evidence="1">
    <location>
        <begin position="143"/>
        <end position="163"/>
    </location>
</feature>
<name>A0A926E1U0_9FIRM</name>
<keyword evidence="1" id="KW-1133">Transmembrane helix</keyword>
<comment type="caution">
    <text evidence="2">The sequence shown here is derived from an EMBL/GenBank/DDBJ whole genome shotgun (WGS) entry which is preliminary data.</text>
</comment>
<keyword evidence="1" id="KW-0812">Transmembrane</keyword>
<dbReference type="RefSeq" id="WP_249293410.1">
    <property type="nucleotide sequence ID" value="NZ_JACRSV010000001.1"/>
</dbReference>
<dbReference type="InterPro" id="IPR010787">
    <property type="entry name" value="DUF1385"/>
</dbReference>
<accession>A0A926E1U0</accession>
<feature type="transmembrane region" description="Helical" evidence="1">
    <location>
        <begin position="209"/>
        <end position="230"/>
    </location>
</feature>
<protein>
    <submittedName>
        <fullName evidence="2">DUF1385 domain-containing protein</fullName>
    </submittedName>
</protein>
<dbReference type="EMBL" id="JACRSV010000001">
    <property type="protein sequence ID" value="MBC8558519.1"/>
    <property type="molecule type" value="Genomic_DNA"/>
</dbReference>
<dbReference type="PANTHER" id="PTHR42867">
    <property type="entry name" value="MEMBRANE PROTEIN-RELATED"/>
    <property type="match status" value="1"/>
</dbReference>
<proteinExistence type="predicted"/>
<dbReference type="AlphaFoldDB" id="A0A926E1U0"/>
<keyword evidence="1" id="KW-0472">Membrane</keyword>
<dbReference type="Pfam" id="PF07136">
    <property type="entry name" value="DUF1385"/>
    <property type="match status" value="1"/>
</dbReference>
<sequence length="308" mass="34934">MSRNFKTSIGGQAVLEGVMMRGVRRSAMAVRKPDKTIHLEEWDNKTPSKISKVPFIRGIFTFIASLVDGYKCLMKSAEISTEGIEDEEPQSKFEKWLDEKCGDGLMKVVMVISSILGFGIAIGLFMFLPAWLVGLMRDFVPRWGLSLIEGLIKIVIFIAYLSLCARIPDMKRLFQYHGAEHKTIFCYEAGEELTVENVRKQRRFHPRCGTSFLVIVLILSILIFSIVTWSNPFVRTVLKIALLPIVVGIAYELIRLAGRYDNLFTRIISFPGLQIQRITTNEPDDDQIEVAIASMKPVLPEVEGEDKW</sequence>
<organism evidence="2 3">
    <name type="scientific">Fumia xinanensis</name>
    <dbReference type="NCBI Taxonomy" id="2763659"/>
    <lineage>
        <taxon>Bacteria</taxon>
        <taxon>Bacillati</taxon>
        <taxon>Bacillota</taxon>
        <taxon>Clostridia</taxon>
        <taxon>Eubacteriales</taxon>
        <taxon>Oscillospiraceae</taxon>
        <taxon>Fumia</taxon>
    </lineage>
</organism>
<dbReference type="PANTHER" id="PTHR42867:SF1">
    <property type="entry name" value="MEMBRANE PROTEIN-RELATED"/>
    <property type="match status" value="1"/>
</dbReference>
<reference evidence="2" key="1">
    <citation type="submission" date="2020-08" db="EMBL/GenBank/DDBJ databases">
        <title>Genome public.</title>
        <authorList>
            <person name="Liu C."/>
            <person name="Sun Q."/>
        </authorList>
    </citation>
    <scope>NUCLEOTIDE SEQUENCE</scope>
    <source>
        <strain evidence="2">NSJ-33</strain>
    </source>
</reference>
<evidence type="ECO:0000313" key="3">
    <source>
        <dbReference type="Proteomes" id="UP000610760"/>
    </source>
</evidence>
<feature type="transmembrane region" description="Helical" evidence="1">
    <location>
        <begin position="108"/>
        <end position="131"/>
    </location>
</feature>
<evidence type="ECO:0000256" key="1">
    <source>
        <dbReference type="SAM" id="Phobius"/>
    </source>
</evidence>
<keyword evidence="3" id="KW-1185">Reference proteome</keyword>
<evidence type="ECO:0000313" key="2">
    <source>
        <dbReference type="EMBL" id="MBC8558519.1"/>
    </source>
</evidence>
<feature type="transmembrane region" description="Helical" evidence="1">
    <location>
        <begin position="236"/>
        <end position="254"/>
    </location>
</feature>
<gene>
    <name evidence="2" type="ORF">H8710_00415</name>
</gene>
<dbReference type="Proteomes" id="UP000610760">
    <property type="component" value="Unassembled WGS sequence"/>
</dbReference>